<evidence type="ECO:0000256" key="1">
    <source>
        <dbReference type="SAM" id="MobiDB-lite"/>
    </source>
</evidence>
<organism evidence="3 4">
    <name type="scientific">Polyrhizophydium stewartii</name>
    <dbReference type="NCBI Taxonomy" id="2732419"/>
    <lineage>
        <taxon>Eukaryota</taxon>
        <taxon>Fungi</taxon>
        <taxon>Fungi incertae sedis</taxon>
        <taxon>Chytridiomycota</taxon>
        <taxon>Chytridiomycota incertae sedis</taxon>
        <taxon>Chytridiomycetes</taxon>
        <taxon>Rhizophydiales</taxon>
        <taxon>Rhizophydiales incertae sedis</taxon>
        <taxon>Polyrhizophydium</taxon>
    </lineage>
</organism>
<sequence>MLAAAAAALALAASATSVAARISEPHDSSLVLLGRRSTDDWLPYSNTASSKDMYMTSYSMTPAEDANPDNWDCEEVVEFPADQWECELSDMSKIDFNEFECWEETDFSGMDCTETTGEFECDEDDEADHKVTPTPMPGPETPASTPSTPNSTPSMPSDPSTPGSTGSTGSGSGSGSSGSTDSGSAGSTSATNGSNDPNAPSAPIKSAAQPLTPFKSFTMVITAVLSAGLLLL</sequence>
<gene>
    <name evidence="3" type="ORF">HK105_208106</name>
</gene>
<feature type="compositionally biased region" description="Gly residues" evidence="1">
    <location>
        <begin position="166"/>
        <end position="176"/>
    </location>
</feature>
<reference evidence="3 4" key="1">
    <citation type="submission" date="2023-09" db="EMBL/GenBank/DDBJ databases">
        <title>Pangenome analysis of Batrachochytrium dendrobatidis and related Chytrids.</title>
        <authorList>
            <person name="Yacoub M.N."/>
            <person name="Stajich J.E."/>
            <person name="James T.Y."/>
        </authorList>
    </citation>
    <scope>NUCLEOTIDE SEQUENCE [LARGE SCALE GENOMIC DNA]</scope>
    <source>
        <strain evidence="3 4">JEL0888</strain>
    </source>
</reference>
<feature type="signal peptide" evidence="2">
    <location>
        <begin position="1"/>
        <end position="20"/>
    </location>
</feature>
<proteinExistence type="predicted"/>
<comment type="caution">
    <text evidence="3">The sequence shown here is derived from an EMBL/GenBank/DDBJ whole genome shotgun (WGS) entry which is preliminary data.</text>
</comment>
<feature type="compositionally biased region" description="Acidic residues" evidence="1">
    <location>
        <begin position="117"/>
        <end position="126"/>
    </location>
</feature>
<feature type="compositionally biased region" description="Low complexity" evidence="1">
    <location>
        <begin position="141"/>
        <end position="165"/>
    </location>
</feature>
<dbReference type="EMBL" id="JADGIZ020000067">
    <property type="protein sequence ID" value="KAL2912403.1"/>
    <property type="molecule type" value="Genomic_DNA"/>
</dbReference>
<keyword evidence="2" id="KW-0732">Signal</keyword>
<name>A0ABR4MYN6_9FUNG</name>
<keyword evidence="4" id="KW-1185">Reference proteome</keyword>
<evidence type="ECO:0000313" key="4">
    <source>
        <dbReference type="Proteomes" id="UP001527925"/>
    </source>
</evidence>
<accession>A0ABR4MYN6</accession>
<feature type="compositionally biased region" description="Low complexity" evidence="1">
    <location>
        <begin position="177"/>
        <end position="195"/>
    </location>
</feature>
<evidence type="ECO:0000256" key="2">
    <source>
        <dbReference type="SAM" id="SignalP"/>
    </source>
</evidence>
<dbReference type="Proteomes" id="UP001527925">
    <property type="component" value="Unassembled WGS sequence"/>
</dbReference>
<evidence type="ECO:0000313" key="3">
    <source>
        <dbReference type="EMBL" id="KAL2912403.1"/>
    </source>
</evidence>
<protein>
    <submittedName>
        <fullName evidence="3">Uncharacterized protein</fullName>
    </submittedName>
</protein>
<feature type="region of interest" description="Disordered" evidence="1">
    <location>
        <begin position="113"/>
        <end position="206"/>
    </location>
</feature>
<feature type="chain" id="PRO_5046813614" evidence="2">
    <location>
        <begin position="21"/>
        <end position="232"/>
    </location>
</feature>